<keyword evidence="2" id="KW-1185">Reference proteome</keyword>
<gene>
    <name evidence="1" type="ORF">PROQFM164_S01g003552</name>
</gene>
<dbReference type="EMBL" id="HG792015">
    <property type="protein sequence ID" value="CDM29739.1"/>
    <property type="molecule type" value="Genomic_DNA"/>
</dbReference>
<reference evidence="1" key="1">
    <citation type="journal article" date="2014" name="Nat. Commun.">
        <title>Multiple recent horizontal transfers of a large genomic region in cheese making fungi.</title>
        <authorList>
            <person name="Cheeseman K."/>
            <person name="Ropars J."/>
            <person name="Renault P."/>
            <person name="Dupont J."/>
            <person name="Gouzy J."/>
            <person name="Branca A."/>
            <person name="Abraham A.L."/>
            <person name="Ceppi M."/>
            <person name="Conseiller E."/>
            <person name="Debuchy R."/>
            <person name="Malagnac F."/>
            <person name="Goarin A."/>
            <person name="Silar P."/>
            <person name="Lacoste S."/>
            <person name="Sallet E."/>
            <person name="Bensimon A."/>
            <person name="Giraud T."/>
            <person name="Brygoo Y."/>
        </authorList>
    </citation>
    <scope>NUCLEOTIDE SEQUENCE [LARGE SCALE GENOMIC DNA]</scope>
    <source>
        <strain evidence="1">FM164</strain>
    </source>
</reference>
<accession>W6Q663</accession>
<sequence>MRSADDNLLWVLYIRGETSSIYDWSVVNILVQPTLISAVLTIFGDAKAGYPDDYKSE</sequence>
<evidence type="ECO:0000313" key="2">
    <source>
        <dbReference type="Proteomes" id="UP000030686"/>
    </source>
</evidence>
<protein>
    <submittedName>
        <fullName evidence="1">Genomic scaffold, ProqFM164S01</fullName>
    </submittedName>
</protein>
<proteinExistence type="predicted"/>
<dbReference type="Proteomes" id="UP000030686">
    <property type="component" value="Unassembled WGS sequence"/>
</dbReference>
<organism evidence="1 2">
    <name type="scientific">Penicillium roqueforti (strain FM164)</name>
    <dbReference type="NCBI Taxonomy" id="1365484"/>
    <lineage>
        <taxon>Eukaryota</taxon>
        <taxon>Fungi</taxon>
        <taxon>Dikarya</taxon>
        <taxon>Ascomycota</taxon>
        <taxon>Pezizomycotina</taxon>
        <taxon>Eurotiomycetes</taxon>
        <taxon>Eurotiomycetidae</taxon>
        <taxon>Eurotiales</taxon>
        <taxon>Aspergillaceae</taxon>
        <taxon>Penicillium</taxon>
    </lineage>
</organism>
<evidence type="ECO:0000313" key="1">
    <source>
        <dbReference type="EMBL" id="CDM29739.1"/>
    </source>
</evidence>
<dbReference type="AlphaFoldDB" id="W6Q663"/>
<name>W6Q663_PENRF</name>